<keyword evidence="3" id="KW-0732">Signal</keyword>
<dbReference type="Proteomes" id="UP000198984">
    <property type="component" value="Unassembled WGS sequence"/>
</dbReference>
<organism evidence="8 9">
    <name type="scientific">Chitinophaga rupis</name>
    <dbReference type="NCBI Taxonomy" id="573321"/>
    <lineage>
        <taxon>Bacteria</taxon>
        <taxon>Pseudomonadati</taxon>
        <taxon>Bacteroidota</taxon>
        <taxon>Chitinophagia</taxon>
        <taxon>Chitinophagales</taxon>
        <taxon>Chitinophagaceae</taxon>
        <taxon>Chitinophaga</taxon>
    </lineage>
</organism>
<keyword evidence="5 6" id="KW-0720">Serine protease</keyword>
<keyword evidence="4 6" id="KW-0378">Hydrolase</keyword>
<evidence type="ECO:0000256" key="5">
    <source>
        <dbReference type="ARBA" id="ARBA00022825"/>
    </source>
</evidence>
<comment type="similarity">
    <text evidence="1 6">Belongs to the peptidase S1B family.</text>
</comment>
<evidence type="ECO:0000259" key="7">
    <source>
        <dbReference type="Pfam" id="PF00089"/>
    </source>
</evidence>
<gene>
    <name evidence="8" type="ORF">SAMN04488505_102756</name>
</gene>
<proteinExistence type="inferred from homology"/>
<evidence type="ECO:0000256" key="1">
    <source>
        <dbReference type="ARBA" id="ARBA00008764"/>
    </source>
</evidence>
<dbReference type="InterPro" id="IPR018114">
    <property type="entry name" value="TRYPSIN_HIS"/>
</dbReference>
<dbReference type="GO" id="GO:0004252">
    <property type="term" value="F:serine-type endopeptidase activity"/>
    <property type="evidence" value="ECO:0007669"/>
    <property type="project" value="InterPro"/>
</dbReference>
<dbReference type="EC" id="3.4.21.-" evidence="6"/>
<sequence length="313" mass="33858">MPDVVPVTGLHAPITNIITSESSVIVPMESPGSPGYGDIWPITDGAEIEYIPRIIPEFTTEDDTSFNVPDLSGLADIGNASFGESPIREVVIGADERVQITDTRKYPWRATASLLITAADNTQWIGTGWFISPRTLITAGHCVYIKNSGMPARDGWVKKIQVMPGRNGTELPFGGKTATEFWTVQGWGEKGLEHYDYGAIILPAPFEEELGYMGFGVYDDNLLLASIANIEGYPGDKPPGTLWYDNRQIGSVNTDKVFYAADTAGGQSGAGVYIIKGGQRKAVAIHTYGGNTANSGTRISSQVFSNLESWKRT</sequence>
<keyword evidence="9" id="KW-1185">Reference proteome</keyword>
<reference evidence="8 9" key="1">
    <citation type="submission" date="2016-10" db="EMBL/GenBank/DDBJ databases">
        <authorList>
            <person name="de Groot N.N."/>
        </authorList>
    </citation>
    <scope>NUCLEOTIDE SEQUENCE [LARGE SCALE GENOMIC DNA]</scope>
    <source>
        <strain evidence="8 9">DSM 21039</strain>
    </source>
</reference>
<dbReference type="AlphaFoldDB" id="A0A1H7RX79"/>
<dbReference type="PRINTS" id="PR00839">
    <property type="entry name" value="V8PROTEASE"/>
</dbReference>
<evidence type="ECO:0000256" key="3">
    <source>
        <dbReference type="ARBA" id="ARBA00022729"/>
    </source>
</evidence>
<dbReference type="Gene3D" id="2.40.10.10">
    <property type="entry name" value="Trypsin-like serine proteases"/>
    <property type="match status" value="2"/>
</dbReference>
<dbReference type="OrthoDB" id="191045at2"/>
<dbReference type="GO" id="GO:0006508">
    <property type="term" value="P:proteolysis"/>
    <property type="evidence" value="ECO:0007669"/>
    <property type="project" value="UniProtKB-KW"/>
</dbReference>
<evidence type="ECO:0000313" key="8">
    <source>
        <dbReference type="EMBL" id="SEL64688.1"/>
    </source>
</evidence>
<feature type="domain" description="Peptidase S1" evidence="7">
    <location>
        <begin position="100"/>
        <end position="297"/>
    </location>
</feature>
<dbReference type="EMBL" id="FOBB01000002">
    <property type="protein sequence ID" value="SEL64688.1"/>
    <property type="molecule type" value="Genomic_DNA"/>
</dbReference>
<dbReference type="InterPro" id="IPR043504">
    <property type="entry name" value="Peptidase_S1_PA_chymotrypsin"/>
</dbReference>
<dbReference type="PANTHER" id="PTHR15462">
    <property type="entry name" value="SERINE PROTEASE"/>
    <property type="match status" value="1"/>
</dbReference>
<dbReference type="SUPFAM" id="SSF50494">
    <property type="entry name" value="Trypsin-like serine proteases"/>
    <property type="match status" value="1"/>
</dbReference>
<evidence type="ECO:0000256" key="6">
    <source>
        <dbReference type="RuleBase" id="RU004296"/>
    </source>
</evidence>
<evidence type="ECO:0000256" key="4">
    <source>
        <dbReference type="ARBA" id="ARBA00022801"/>
    </source>
</evidence>
<dbReference type="InterPro" id="IPR009003">
    <property type="entry name" value="Peptidase_S1_PA"/>
</dbReference>
<dbReference type="STRING" id="573321.SAMN04488505_102756"/>
<dbReference type="PROSITE" id="PS00134">
    <property type="entry name" value="TRYPSIN_HIS"/>
    <property type="match status" value="1"/>
</dbReference>
<dbReference type="InterPro" id="IPR008256">
    <property type="entry name" value="Peptidase_S1B"/>
</dbReference>
<accession>A0A1H7RX79</accession>
<dbReference type="InterPro" id="IPR001254">
    <property type="entry name" value="Trypsin_dom"/>
</dbReference>
<dbReference type="InterPro" id="IPR050966">
    <property type="entry name" value="Glutamyl_endopeptidase"/>
</dbReference>
<keyword evidence="2 6" id="KW-0645">Protease</keyword>
<dbReference type="Pfam" id="PF00089">
    <property type="entry name" value="Trypsin"/>
    <property type="match status" value="1"/>
</dbReference>
<protein>
    <recommendedName>
        <fullName evidence="6">Serine protease</fullName>
        <ecNumber evidence="6">3.4.21.-</ecNumber>
    </recommendedName>
</protein>
<evidence type="ECO:0000256" key="2">
    <source>
        <dbReference type="ARBA" id="ARBA00022670"/>
    </source>
</evidence>
<name>A0A1H7RX79_9BACT</name>
<evidence type="ECO:0000313" key="9">
    <source>
        <dbReference type="Proteomes" id="UP000198984"/>
    </source>
</evidence>
<dbReference type="PANTHER" id="PTHR15462:SF8">
    <property type="entry name" value="SERINE PROTEASE"/>
    <property type="match status" value="1"/>
</dbReference>
<dbReference type="RefSeq" id="WP_089910596.1">
    <property type="nucleotide sequence ID" value="NZ_FOBB01000002.1"/>
</dbReference>